<dbReference type="Gene3D" id="3.20.20.190">
    <property type="entry name" value="Phosphatidylinositol (PI) phosphodiesterase"/>
    <property type="match status" value="2"/>
</dbReference>
<dbReference type="InterPro" id="IPR011993">
    <property type="entry name" value="PH-like_dom_sf"/>
</dbReference>
<dbReference type="SUPFAM" id="SSF49562">
    <property type="entry name" value="C2 domain (Calcium/lipid-binding domain, CaLB)"/>
    <property type="match status" value="1"/>
</dbReference>
<dbReference type="InterPro" id="IPR018247">
    <property type="entry name" value="EF_Hand_1_Ca_BS"/>
</dbReference>
<comment type="catalytic activity">
    <reaction evidence="7">
        <text>a 1,2-diacyl-sn-glycero-3-phospho-(1D-myo-inositol-4,5-bisphosphate) + H2O = 1D-myo-inositol 1,4,5-trisphosphate + a 1,2-diacyl-sn-glycerol + H(+)</text>
        <dbReference type="Rhea" id="RHEA:33179"/>
        <dbReference type="ChEBI" id="CHEBI:15377"/>
        <dbReference type="ChEBI" id="CHEBI:15378"/>
        <dbReference type="ChEBI" id="CHEBI:17815"/>
        <dbReference type="ChEBI" id="CHEBI:58456"/>
        <dbReference type="ChEBI" id="CHEBI:203600"/>
        <dbReference type="EC" id="3.1.4.11"/>
    </reaction>
</comment>
<dbReference type="Pfam" id="PF00388">
    <property type="entry name" value="PI-PLC-X"/>
    <property type="match status" value="1"/>
</dbReference>
<dbReference type="Proteomes" id="UP000326924">
    <property type="component" value="Unassembled WGS sequence"/>
</dbReference>
<dbReference type="FunCoup" id="A0A5J5F713">
    <property type="interactions" value="360"/>
</dbReference>
<dbReference type="CDD" id="cd00275">
    <property type="entry name" value="C2_PLC_like"/>
    <property type="match status" value="1"/>
</dbReference>
<feature type="compositionally biased region" description="Basic and acidic residues" evidence="8">
    <location>
        <begin position="1158"/>
        <end position="1172"/>
    </location>
</feature>
<dbReference type="AlphaFoldDB" id="A0A5J5F713"/>
<evidence type="ECO:0000256" key="8">
    <source>
        <dbReference type="SAM" id="MobiDB-lite"/>
    </source>
</evidence>
<dbReference type="PANTHER" id="PTHR10336:SF36">
    <property type="entry name" value="1-PHOSPHATIDYLINOSITOL 4,5-BISPHOSPHATE PHOSPHODIESTERASE BETA-4"/>
    <property type="match status" value="1"/>
</dbReference>
<feature type="region of interest" description="Disordered" evidence="8">
    <location>
        <begin position="766"/>
        <end position="795"/>
    </location>
</feature>
<dbReference type="SMART" id="SM00239">
    <property type="entry name" value="C2"/>
    <property type="match status" value="1"/>
</dbReference>
<evidence type="ECO:0000256" key="5">
    <source>
        <dbReference type="ARBA" id="ARBA00023098"/>
    </source>
</evidence>
<feature type="region of interest" description="Disordered" evidence="8">
    <location>
        <begin position="147"/>
        <end position="252"/>
    </location>
</feature>
<dbReference type="EC" id="3.1.4.11" evidence="1 7"/>
<dbReference type="GO" id="GO:0005509">
    <property type="term" value="F:calcium ion binding"/>
    <property type="evidence" value="ECO:0007669"/>
    <property type="project" value="InterPro"/>
</dbReference>
<dbReference type="Gene3D" id="1.10.238.10">
    <property type="entry name" value="EF-hand"/>
    <property type="match status" value="1"/>
</dbReference>
<dbReference type="SMART" id="SM00148">
    <property type="entry name" value="PLCXc"/>
    <property type="match status" value="1"/>
</dbReference>
<dbReference type="OrthoDB" id="269822at2759"/>
<dbReference type="InterPro" id="IPR035892">
    <property type="entry name" value="C2_domain_sf"/>
</dbReference>
<proteinExistence type="predicted"/>
<evidence type="ECO:0000256" key="6">
    <source>
        <dbReference type="ARBA" id="ARBA00023224"/>
    </source>
</evidence>
<keyword evidence="2 7" id="KW-0378">Hydrolase</keyword>
<feature type="compositionally biased region" description="Acidic residues" evidence="8">
    <location>
        <begin position="204"/>
        <end position="220"/>
    </location>
</feature>
<dbReference type="CDD" id="cd13360">
    <property type="entry name" value="PH_PLC_fungal"/>
    <property type="match status" value="1"/>
</dbReference>
<dbReference type="CDD" id="cd16207">
    <property type="entry name" value="EFh_ScPlc1p_like"/>
    <property type="match status" value="1"/>
</dbReference>
<dbReference type="Pfam" id="PF13499">
    <property type="entry name" value="EF-hand_7"/>
    <property type="match status" value="1"/>
</dbReference>
<feature type="compositionally biased region" description="Low complexity" evidence="8">
    <location>
        <begin position="766"/>
        <end position="777"/>
    </location>
</feature>
<dbReference type="SUPFAM" id="SSF51695">
    <property type="entry name" value="PLC-like phosphodiesterases"/>
    <property type="match status" value="1"/>
</dbReference>
<dbReference type="PANTHER" id="PTHR10336">
    <property type="entry name" value="PHOSPHOINOSITIDE-SPECIFIC PHOSPHOLIPASE C FAMILY PROTEIN"/>
    <property type="match status" value="1"/>
</dbReference>
<gene>
    <name evidence="12" type="ORF">FN846DRAFT_773260</name>
</gene>
<dbReference type="Pfam" id="PF00387">
    <property type="entry name" value="PI-PLC-Y"/>
    <property type="match status" value="1"/>
</dbReference>
<dbReference type="PROSITE" id="PS00018">
    <property type="entry name" value="EF_HAND_1"/>
    <property type="match status" value="1"/>
</dbReference>
<dbReference type="GO" id="GO:0048015">
    <property type="term" value="P:phosphatidylinositol-mediated signaling"/>
    <property type="evidence" value="ECO:0007669"/>
    <property type="project" value="TreeGrafter"/>
</dbReference>
<feature type="domain" description="EF-hand" evidence="11">
    <location>
        <begin position="423"/>
        <end position="458"/>
    </location>
</feature>
<dbReference type="Pfam" id="PF00168">
    <property type="entry name" value="C2"/>
    <property type="match status" value="2"/>
</dbReference>
<dbReference type="InterPro" id="IPR017946">
    <property type="entry name" value="PLC-like_Pdiesterase_TIM-brl"/>
</dbReference>
<dbReference type="SMART" id="SM00054">
    <property type="entry name" value="EFh"/>
    <property type="match status" value="1"/>
</dbReference>
<sequence length="1172" mass="130989">MADSTAFVEDAPINATFSKDAAPPHEYFEPRIQQGISTVQLDATASTPPLPPSKPIFTPAPPPIAPASTHTFEASLSSSSGEPSHALRHKTSQTWHHSGQTQQAASPRLASVPSPGGRARQNSSPIYPISLNLIPGSSMASAVSESKATSLVRRVSQKAANKFRRRTSSTNNDHDERTGPVLMRHRSGSQSGDQARLGIQHHDDDDDDECAIDDQLDGGQDEGYSTSSSIRGRSFGASNQARSNPSDGIAVPEELQKGTALTRVTRKKKTMRVFKLDVGSAKVSWDPTKQSSRFYIDDMKDVRTGANARNYREELLVSSDQEDRWITIIYMDHEQNGKLKLLHVIAPTAEMFKLWTSTLEAINRYRTEMMAGLAMQGEKFVDAHWRNYMANLQTAAAAAKVDRAERLSFADVERLCRGIHVNCSREFLRKKFRKADKDNSGYLNFQEFEKFVQLIKEREEIETIWKGITKSPEAGMVRDEFRAFLRDVQKVDVEADSAQVDKVFKKFCRQSSKMGNVAGSSLPTDPSEMRMNREAFTSFLLSSSHNPPLLTSTANQNLNRPINEYYCSSSHNTYLVGRQVAGESSVEGYIRVLQRGCRCVEIDLWDGDNGRPIVTHGHTRTTHCYFSDVVTAIRKYAFIASPYPVILSLEVHCSLEQQITVAEILVDILGDKLVVEPFMTNSMVLPSPQELKHRILVKVKGGARQEPAVKYAKILWRNYMAKLQASSTAKGDCLSFTDVDSLCRDANIDCPTKILEETFRSGFLRTNTSSSTSSNTSETDEQSAPGEDRKAKKPTTKIAPELGVLGVYFRGQKFRNFALPESKTYNHVFSFQEKTFLKFCKDPEKKAQLEKHNNRYLMRVYPSGFRVNSSNFDPLGFWRRGVQMVALNWQTYDLGVQLNEAMFASADDKSGYVLKPKALRGPRSTFDDTTAAKQKKDKKQVTFSIEVISAQQLSRPVGHKADDSIDPFVEVEVFSADDKVKGASSGEGGIDVAASKGVSGLGAPQKRRTKTVRDDGFHPLFKEKMTFSLVTKFEDLVFVRFSVYNAEGGDDKTLIATYTAKLISLQQGYRHLPLYNIQGEQYLFSRLFVKIDVEPATLIDRDFAPHVSTIDSIKSTAKSVLAFAAERRSITRMRNDKDKKQELQSGVLPGRAPQLPQEDNRPNFSAEHRRSF</sequence>
<dbReference type="PRINTS" id="PR00390">
    <property type="entry name" value="PHPHLIPASEC"/>
</dbReference>
<evidence type="ECO:0000313" key="12">
    <source>
        <dbReference type="EMBL" id="KAA8912469.1"/>
    </source>
</evidence>
<dbReference type="CDD" id="cd08598">
    <property type="entry name" value="PI-PLC1c_yeast"/>
    <property type="match status" value="1"/>
</dbReference>
<reference evidence="12 13" key="1">
    <citation type="submission" date="2019-09" db="EMBL/GenBank/DDBJ databases">
        <title>Draft genome of the ectomycorrhizal ascomycete Sphaerosporella brunnea.</title>
        <authorList>
            <consortium name="DOE Joint Genome Institute"/>
            <person name="Benucci G.M."/>
            <person name="Marozzi G."/>
            <person name="Antonielli L."/>
            <person name="Sanchez S."/>
            <person name="Marco P."/>
            <person name="Wang X."/>
            <person name="Falini L.B."/>
            <person name="Barry K."/>
            <person name="Haridas S."/>
            <person name="Lipzen A."/>
            <person name="Labutti K."/>
            <person name="Grigoriev I.V."/>
            <person name="Murat C."/>
            <person name="Martin F."/>
            <person name="Albertini E."/>
            <person name="Donnini D."/>
            <person name="Bonito G."/>
        </authorList>
    </citation>
    <scope>NUCLEOTIDE SEQUENCE [LARGE SCALE GENOMIC DNA]</scope>
    <source>
        <strain evidence="12 13">Sb_GMNB300</strain>
    </source>
</reference>
<keyword evidence="5 7" id="KW-0443">Lipid metabolism</keyword>
<dbReference type="Gene3D" id="2.60.40.150">
    <property type="entry name" value="C2 domain"/>
    <property type="match status" value="1"/>
</dbReference>
<feature type="domain" description="C2" evidence="9">
    <location>
        <begin position="924"/>
        <end position="1076"/>
    </location>
</feature>
<dbReference type="InterPro" id="IPR000909">
    <property type="entry name" value="PLipase_C_PInositol-sp_X_dom"/>
</dbReference>
<dbReference type="InterPro" id="IPR002048">
    <property type="entry name" value="EF_hand_dom"/>
</dbReference>
<evidence type="ECO:0000259" key="10">
    <source>
        <dbReference type="PROSITE" id="PS50008"/>
    </source>
</evidence>
<keyword evidence="4 7" id="KW-0442">Lipid degradation</keyword>
<dbReference type="PROSITE" id="PS50007">
    <property type="entry name" value="PIPLC_X_DOMAIN"/>
    <property type="match status" value="1"/>
</dbReference>
<dbReference type="InterPro" id="IPR001192">
    <property type="entry name" value="PI-PLC_fam"/>
</dbReference>
<dbReference type="SUPFAM" id="SSF47473">
    <property type="entry name" value="EF-hand"/>
    <property type="match status" value="1"/>
</dbReference>
<dbReference type="GO" id="GO:0004435">
    <property type="term" value="F:phosphatidylinositol-4,5-bisphosphate phospholipase C activity"/>
    <property type="evidence" value="ECO:0007669"/>
    <property type="project" value="UniProtKB-EC"/>
</dbReference>
<evidence type="ECO:0000256" key="7">
    <source>
        <dbReference type="RuleBase" id="RU361133"/>
    </source>
</evidence>
<dbReference type="GO" id="GO:0051209">
    <property type="term" value="P:release of sequestered calcium ion into cytosol"/>
    <property type="evidence" value="ECO:0007669"/>
    <property type="project" value="TreeGrafter"/>
</dbReference>
<evidence type="ECO:0000256" key="4">
    <source>
        <dbReference type="ARBA" id="ARBA00022963"/>
    </source>
</evidence>
<feature type="compositionally biased region" description="Polar residues" evidence="8">
    <location>
        <begin position="92"/>
        <end position="105"/>
    </location>
</feature>
<evidence type="ECO:0000313" key="13">
    <source>
        <dbReference type="Proteomes" id="UP000326924"/>
    </source>
</evidence>
<dbReference type="PROSITE" id="PS50222">
    <property type="entry name" value="EF_HAND_2"/>
    <property type="match status" value="1"/>
</dbReference>
<dbReference type="PROSITE" id="PS50008">
    <property type="entry name" value="PIPLC_Y_DOMAIN"/>
    <property type="match status" value="1"/>
</dbReference>
<keyword evidence="13" id="KW-1185">Reference proteome</keyword>
<evidence type="ECO:0000259" key="9">
    <source>
        <dbReference type="PROSITE" id="PS50004"/>
    </source>
</evidence>
<dbReference type="SUPFAM" id="SSF50729">
    <property type="entry name" value="PH domain-like"/>
    <property type="match status" value="1"/>
</dbReference>
<dbReference type="InterPro" id="IPR037755">
    <property type="entry name" value="Plc1_PH"/>
</dbReference>
<evidence type="ECO:0000256" key="3">
    <source>
        <dbReference type="ARBA" id="ARBA00022837"/>
    </source>
</evidence>
<dbReference type="GO" id="GO:0016042">
    <property type="term" value="P:lipid catabolic process"/>
    <property type="evidence" value="ECO:0007669"/>
    <property type="project" value="UniProtKB-KW"/>
</dbReference>
<feature type="compositionally biased region" description="Pro residues" evidence="8">
    <location>
        <begin position="48"/>
        <end position="65"/>
    </location>
</feature>
<feature type="compositionally biased region" description="Basic and acidic residues" evidence="8">
    <location>
        <begin position="1133"/>
        <end position="1142"/>
    </location>
</feature>
<protein>
    <recommendedName>
        <fullName evidence="1 7">Phosphoinositide phospholipase C</fullName>
        <ecNumber evidence="1 7">3.1.4.11</ecNumber>
    </recommendedName>
</protein>
<dbReference type="Gene3D" id="2.30.29.30">
    <property type="entry name" value="Pleckstrin-homology domain (PH domain)/Phosphotyrosine-binding domain (PTB)"/>
    <property type="match status" value="1"/>
</dbReference>
<evidence type="ECO:0000256" key="1">
    <source>
        <dbReference type="ARBA" id="ARBA00012368"/>
    </source>
</evidence>
<keyword evidence="6" id="KW-0807">Transducer</keyword>
<dbReference type="InParanoid" id="A0A5J5F713"/>
<accession>A0A5J5F713</accession>
<feature type="compositionally biased region" description="Polar residues" evidence="8">
    <location>
        <begin position="223"/>
        <end position="246"/>
    </location>
</feature>
<keyword evidence="3" id="KW-0106">Calcium</keyword>
<organism evidence="12 13">
    <name type="scientific">Sphaerosporella brunnea</name>
    <dbReference type="NCBI Taxonomy" id="1250544"/>
    <lineage>
        <taxon>Eukaryota</taxon>
        <taxon>Fungi</taxon>
        <taxon>Dikarya</taxon>
        <taxon>Ascomycota</taxon>
        <taxon>Pezizomycotina</taxon>
        <taxon>Pezizomycetes</taxon>
        <taxon>Pezizales</taxon>
        <taxon>Pyronemataceae</taxon>
        <taxon>Sphaerosporella</taxon>
    </lineage>
</organism>
<evidence type="ECO:0000259" key="11">
    <source>
        <dbReference type="PROSITE" id="PS50222"/>
    </source>
</evidence>
<feature type="domain" description="PI-PLC Y-box" evidence="10">
    <location>
        <begin position="802"/>
        <end position="920"/>
    </location>
</feature>
<feature type="region of interest" description="Disordered" evidence="8">
    <location>
        <begin position="43"/>
        <end position="124"/>
    </location>
</feature>
<dbReference type="EMBL" id="VXIS01000024">
    <property type="protein sequence ID" value="KAA8912469.1"/>
    <property type="molecule type" value="Genomic_DNA"/>
</dbReference>
<dbReference type="InterPro" id="IPR001711">
    <property type="entry name" value="PLipase_C_Pinositol-sp_Y"/>
</dbReference>
<feature type="region of interest" description="Disordered" evidence="8">
    <location>
        <begin position="1133"/>
        <end position="1172"/>
    </location>
</feature>
<dbReference type="InterPro" id="IPR000008">
    <property type="entry name" value="C2_dom"/>
</dbReference>
<dbReference type="InterPro" id="IPR011992">
    <property type="entry name" value="EF-hand-dom_pair"/>
</dbReference>
<dbReference type="PROSITE" id="PS50004">
    <property type="entry name" value="C2"/>
    <property type="match status" value="1"/>
</dbReference>
<name>A0A5J5F713_9PEZI</name>
<dbReference type="SMART" id="SM00149">
    <property type="entry name" value="PLCYc"/>
    <property type="match status" value="1"/>
</dbReference>
<comment type="caution">
    <text evidence="12">The sequence shown here is derived from an EMBL/GenBank/DDBJ whole genome shotgun (WGS) entry which is preliminary data.</text>
</comment>
<evidence type="ECO:0000256" key="2">
    <source>
        <dbReference type="ARBA" id="ARBA00022801"/>
    </source>
</evidence>